<feature type="compositionally biased region" description="Basic and acidic residues" evidence="1">
    <location>
        <begin position="1895"/>
        <end position="1909"/>
    </location>
</feature>
<feature type="compositionally biased region" description="Basic and acidic residues" evidence="1">
    <location>
        <begin position="626"/>
        <end position="637"/>
    </location>
</feature>
<feature type="compositionally biased region" description="Basic and acidic residues" evidence="1">
    <location>
        <begin position="585"/>
        <end position="594"/>
    </location>
</feature>
<keyword evidence="4" id="KW-1185">Reference proteome</keyword>
<feature type="compositionally biased region" description="Polar residues" evidence="1">
    <location>
        <begin position="1800"/>
        <end position="1810"/>
    </location>
</feature>
<feature type="region of interest" description="Disordered" evidence="1">
    <location>
        <begin position="1352"/>
        <end position="1392"/>
    </location>
</feature>
<feature type="compositionally biased region" description="Basic and acidic residues" evidence="1">
    <location>
        <begin position="1152"/>
        <end position="1176"/>
    </location>
</feature>
<feature type="region of interest" description="Disordered" evidence="1">
    <location>
        <begin position="2078"/>
        <end position="2102"/>
    </location>
</feature>
<feature type="region of interest" description="Disordered" evidence="1">
    <location>
        <begin position="719"/>
        <end position="817"/>
    </location>
</feature>
<dbReference type="Proteomes" id="UP001153712">
    <property type="component" value="Chromosome 13"/>
</dbReference>
<feature type="compositionally biased region" description="Basic and acidic residues" evidence="1">
    <location>
        <begin position="1113"/>
        <end position="1125"/>
    </location>
</feature>
<feature type="compositionally biased region" description="Basic and acidic residues" evidence="1">
    <location>
        <begin position="1056"/>
        <end position="1067"/>
    </location>
</feature>
<feature type="compositionally biased region" description="Basic and acidic residues" evidence="1">
    <location>
        <begin position="645"/>
        <end position="655"/>
    </location>
</feature>
<feature type="region of interest" description="Disordered" evidence="1">
    <location>
        <begin position="48"/>
        <end position="80"/>
    </location>
</feature>
<feature type="compositionally biased region" description="Basic and acidic residues" evidence="1">
    <location>
        <begin position="1693"/>
        <end position="1706"/>
    </location>
</feature>
<feature type="compositionally biased region" description="Polar residues" evidence="1">
    <location>
        <begin position="841"/>
        <end position="857"/>
    </location>
</feature>
<feature type="region of interest" description="Disordered" evidence="1">
    <location>
        <begin position="2339"/>
        <end position="2393"/>
    </location>
</feature>
<evidence type="ECO:0000256" key="1">
    <source>
        <dbReference type="SAM" id="MobiDB-lite"/>
    </source>
</evidence>
<accession>A0A9N9TMY7</accession>
<feature type="region of interest" description="Disordered" evidence="1">
    <location>
        <begin position="1012"/>
        <end position="1223"/>
    </location>
</feature>
<evidence type="ECO:0000313" key="4">
    <source>
        <dbReference type="Proteomes" id="UP001153712"/>
    </source>
</evidence>
<feature type="compositionally biased region" description="Polar residues" evidence="1">
    <location>
        <begin position="115"/>
        <end position="124"/>
    </location>
</feature>
<feature type="compositionally biased region" description="Polar residues" evidence="1">
    <location>
        <begin position="2381"/>
        <end position="2393"/>
    </location>
</feature>
<feature type="compositionally biased region" description="Basic and acidic residues" evidence="1">
    <location>
        <begin position="1764"/>
        <end position="1776"/>
    </location>
</feature>
<feature type="region of interest" description="Disordered" evidence="1">
    <location>
        <begin position="2152"/>
        <end position="2174"/>
    </location>
</feature>
<feature type="compositionally biased region" description="Basic and acidic residues" evidence="1">
    <location>
        <begin position="601"/>
        <end position="611"/>
    </location>
</feature>
<feature type="compositionally biased region" description="Basic and acidic residues" evidence="1">
    <location>
        <begin position="406"/>
        <end position="426"/>
    </location>
</feature>
<feature type="compositionally biased region" description="Basic and acidic residues" evidence="1">
    <location>
        <begin position="93"/>
        <end position="108"/>
    </location>
</feature>
<sequence>MSTETANLAQIQDEDVLRKMWADADDFGRKKEIRTHMYKLREERLKEFYRSAESNETKTTSTSASTKATSQKTTQQDSMHADALVDQSFASFKSKEVRDSESPTRDIQYKLPETNEWQTSIRQETSPDGRTKTVEATAGVEGTQKIDGGRVDFAAKTARISSSYQDGNTKSSKNVYAASESAVTRSEPLEKVVTETETLPDGTVVTTTRYSASAGASSKSTSSTKVVQSSTTQYEEDGGQYGRAIEEQTKRSRDLVEENEGNKMSHIIRTSTEDRDIAGARKTTTSEFPAQIVEETRFRTKSPLKEDSKYTKHSAISEFSTQKNEEIRTKTSSHHQKEESSTRKSTINEFPVQNKEETYIITKSPQKYDSKCTKQTEFSTQKNQEILYHQKDDTTTKKTATSEFPAQKKEETPTRSKSPQKEDSKYTKHTAVSEFSTQKNEEIQSKTTTHHKEDATTKKTTISEFPAQKKEETPTRAKSPQKEDSKYTKHTTISEFPAQKKDETPTRTRSPQKADTTYRSDYTNRKISVEMSAAHDKFARSLRTVSPDRVARKPSSSSPERSRHFSRFTSNETITICGADEDEEAAKSRRKITDRSPSSPLEERRPSEVRRSGSFRSPSPTKRVLKRTDTYEERCREILGIVGQSDRRGSLERAGKRGSFRKQRDDAGSPTKNQGGSKETAFVADKTKEITEFPSQRRFSSKENVTTATVEYVDDVKTVSKDDKSRKITEFPSQKRTSSENVTEVSSRTRFSNEENVNREDTEDRNDVQRQEITEFPSQKRFSSKETITTEDSTTRDVQRQKITKFPSQRKEENVTTTTVEIVDDIKGVAKDDKSRKITEFPSQKRFSSKETITTEDSTTKDVQKQKITKFPSQRKEESETTTTVEIVEDFKGIAKDDKSRKITEFPSQKRFSSKETITKEDVTTTKDVQKQKITEIPSQKRISSKEILTTTTVEFVDDVKSVKKDDKSRKITEFPSQKRLPSKEILTTTTSDLISQQAETVRDVQKQKIKEFPSQKRYSPKENVTIESTGGLQQQKVTEFSQQKRFSSKENVITTEDKSKTGRRITEFPSQKRFPSKETTTNTEEAIKKTKKEPTPSKLSELPSQKPKNTKPKIDKPATKRPDLTEFPAQKRPQSKESPKPQTNETTTNRTRIEEPKKPKKPDTNSKFIKAEKGQPTDPKPTKKPTTTSEEFIKREQQSTPAEEPQRTAKFEPINYSGRTPVEEPVCIKRIINTTCPEDEHHKHRKSTKPDHIVVDLKRSKSSREPTPNGVYPVPSSSPENQLPRLPDEILEPDDVTAKPAKLSEVPLVEQDDFDQITEIVDHQVITKRDRVDKTDESLFSLNKKIDLFSRTHQKPAPKDVGVPQRVDKLGVEAPDRPKSPRCRFNEDLEKPVSLENLYETTPKKTILSPAGRLRSTESIKKARELFENMAKEGTADVRATRRSSCTNERERSRSNSPKKDGETPGKDGTPHYMLPLEKHKHTPNEPAFHPRFHHEAVKDNETPHYMLPLDKHDKHTPITDLDSCAQHHHETIKDNETPHYMLPLEKHKHTTSGSNSRLHHHHETIKDNETPHYMLPLEKHKHTPNEPAFHPRFHHEAVKDNETPHYMLPLDKHHEHTPITDLDCCPHAHHETIKDNETPHYMLPMEKHRHTPNEPAFHPRFHHEAAKDNETPHYMLPLEKHKHTSSGSNSRLEHHHETIKDNETPHYMLPLEKHKHTSSGSNSRLEHHHETIKDNETPHYMLPLEKHHKHTPDNATAHQHTPRKDSEANKENETPHYMLPLDKRNKPHYMQPLDRSTHSQSESKSNKFGVTLRKTAPKSGNLASTDVRISLQNRFGNLETLSQEVIEEIYEIEVLEQLLQIVYNYEVRRVIRTQIRLVRKLTSENRLEIYVEEKKRSRSIESEEKTNKTATYTRKSSPERTPSPAKSDSSARSAFVAKKTKEIEAKRTKDSPRNADKDERIAIRTSEKQEYRKTTRQVGTDSITSSYGVGPTDKNGAPLFGLKALRSQREDNTTTKVQGTFVSGEYYSENGQEPVGQITVTEYSNDPKDLGSDAPSTGKDFITSVTTTQKFGYDDAPSLKSLGKQQSGRKPYGRVENTDGTLTKERRNSVKAISQKFIDSTVESLKSERQPAYPKAGLILRTSSFKDSKLDATKSDNSTDVVTSTKTSTSSGSFLTNRTAVSGVQDVISRMKTDEHRSGDSIEDAEARNLLNRFLGSQVLLTGMESMNTNVKTSPTGVVTRKTVKITKSTKDGDKTETKSFVFQGPITEEELENIWDQKTLRLLLEQSTDYEERRIIRNRLRRVMAEQEACAELVQQASGDQPTTARADTTEETVVVEKSSEECPTTATKTQVTRVTTTQQQVTKKPLSPFAKFRQLDKQNSLNTPPRTSN</sequence>
<dbReference type="EMBL" id="OU900106">
    <property type="protein sequence ID" value="CAG9856982.1"/>
    <property type="molecule type" value="Genomic_DNA"/>
</dbReference>
<feature type="compositionally biased region" description="Basic and acidic residues" evidence="1">
    <location>
        <begin position="1941"/>
        <end position="1975"/>
    </location>
</feature>
<feature type="compositionally biased region" description="Basic and acidic residues" evidence="1">
    <location>
        <begin position="1249"/>
        <end position="1265"/>
    </location>
</feature>
<dbReference type="InterPro" id="IPR022189">
    <property type="entry name" value="SMTN"/>
</dbReference>
<feature type="domain" description="Smoothelin" evidence="2">
    <location>
        <begin position="2270"/>
        <end position="2309"/>
    </location>
</feature>
<dbReference type="OrthoDB" id="6381429at2759"/>
<feature type="compositionally biased region" description="Basic and acidic residues" evidence="1">
    <location>
        <begin position="751"/>
        <end position="773"/>
    </location>
</feature>
<feature type="compositionally biased region" description="Basic and acidic residues" evidence="1">
    <location>
        <begin position="1086"/>
        <end position="1096"/>
    </location>
</feature>
<feature type="compositionally biased region" description="Polar residues" evidence="1">
    <location>
        <begin position="375"/>
        <end position="384"/>
    </location>
</feature>
<feature type="compositionally biased region" description="Low complexity" evidence="1">
    <location>
        <begin position="211"/>
        <end position="233"/>
    </location>
</feature>
<feature type="compositionally biased region" description="Basic and acidic residues" evidence="1">
    <location>
        <begin position="294"/>
        <end position="310"/>
    </location>
</feature>
<feature type="compositionally biased region" description="Basic and acidic residues" evidence="1">
    <location>
        <begin position="244"/>
        <end position="263"/>
    </location>
</feature>
<feature type="compositionally biased region" description="Polar residues" evidence="1">
    <location>
        <begin position="776"/>
        <end position="792"/>
    </location>
</feature>
<feature type="compositionally biased region" description="Polar residues" evidence="1">
    <location>
        <begin position="731"/>
        <end position="750"/>
    </location>
</feature>
<protein>
    <recommendedName>
        <fullName evidence="2">Smoothelin domain-containing protein</fullName>
    </recommendedName>
</protein>
<feature type="compositionally biased region" description="Basic and acidic residues" evidence="1">
    <location>
        <begin position="1432"/>
        <end position="1441"/>
    </location>
</feature>
<feature type="region of interest" description="Disordered" evidence="1">
    <location>
        <begin position="1683"/>
        <end position="1708"/>
    </location>
</feature>
<feature type="region of interest" description="Disordered" evidence="1">
    <location>
        <begin position="1236"/>
        <end position="1288"/>
    </location>
</feature>
<feature type="domain" description="Smoothelin" evidence="2">
    <location>
        <begin position="1843"/>
        <end position="1882"/>
    </location>
</feature>
<feature type="compositionally biased region" description="Basic and acidic residues" evidence="1">
    <location>
        <begin position="323"/>
        <end position="342"/>
    </location>
</feature>
<reference evidence="3" key="1">
    <citation type="submission" date="2022-01" db="EMBL/GenBank/DDBJ databases">
        <authorList>
            <person name="King R."/>
        </authorList>
    </citation>
    <scope>NUCLEOTIDE SEQUENCE</scope>
</reference>
<feature type="compositionally biased region" description="Low complexity" evidence="1">
    <location>
        <begin position="57"/>
        <end position="76"/>
    </location>
</feature>
<proteinExistence type="predicted"/>
<feature type="region of interest" description="Disordered" evidence="1">
    <location>
        <begin position="163"/>
        <end position="526"/>
    </location>
</feature>
<gene>
    <name evidence="3" type="ORF">PHYEVI_LOCUS3393</name>
</gene>
<name>A0A9N9TMY7_PHYSR</name>
<organism evidence="3 4">
    <name type="scientific">Phyllotreta striolata</name>
    <name type="common">Striped flea beetle</name>
    <name type="synonym">Crioceris striolata</name>
    <dbReference type="NCBI Taxonomy" id="444603"/>
    <lineage>
        <taxon>Eukaryota</taxon>
        <taxon>Metazoa</taxon>
        <taxon>Ecdysozoa</taxon>
        <taxon>Arthropoda</taxon>
        <taxon>Hexapoda</taxon>
        <taxon>Insecta</taxon>
        <taxon>Pterygota</taxon>
        <taxon>Neoptera</taxon>
        <taxon>Endopterygota</taxon>
        <taxon>Coleoptera</taxon>
        <taxon>Polyphaga</taxon>
        <taxon>Cucujiformia</taxon>
        <taxon>Chrysomeloidea</taxon>
        <taxon>Chrysomelidae</taxon>
        <taxon>Galerucinae</taxon>
        <taxon>Alticini</taxon>
        <taxon>Phyllotreta</taxon>
    </lineage>
</organism>
<feature type="compositionally biased region" description="Polar residues" evidence="1">
    <location>
        <begin position="1026"/>
        <end position="1055"/>
    </location>
</feature>
<feature type="compositionally biased region" description="Basic and acidic residues" evidence="1">
    <location>
        <begin position="516"/>
        <end position="526"/>
    </location>
</feature>
<feature type="compositionally biased region" description="Polar residues" evidence="1">
    <location>
        <begin position="1978"/>
        <end position="1989"/>
    </location>
</feature>
<feature type="compositionally biased region" description="Polar residues" evidence="1">
    <location>
        <begin position="163"/>
        <end position="174"/>
    </location>
</feature>
<feature type="compositionally biased region" description="Basic and acidic residues" evidence="1">
    <location>
        <begin position="467"/>
        <end position="487"/>
    </location>
</feature>
<feature type="region of interest" description="Disordered" evidence="1">
    <location>
        <begin position="1895"/>
        <end position="1996"/>
    </location>
</feature>
<feature type="region of interest" description="Disordered" evidence="1">
    <location>
        <begin position="1432"/>
        <end position="1476"/>
    </location>
</feature>
<feature type="compositionally biased region" description="Low complexity" evidence="1">
    <location>
        <begin position="2348"/>
        <end position="2368"/>
    </location>
</feature>
<feature type="region of interest" description="Disordered" evidence="1">
    <location>
        <begin position="831"/>
        <end position="883"/>
    </location>
</feature>
<evidence type="ECO:0000313" key="3">
    <source>
        <dbReference type="EMBL" id="CAG9856982.1"/>
    </source>
</evidence>
<feature type="compositionally biased region" description="Low complexity" evidence="1">
    <location>
        <begin position="2157"/>
        <end position="2173"/>
    </location>
</feature>
<feature type="region of interest" description="Disordered" evidence="1">
    <location>
        <begin position="1751"/>
        <end position="1811"/>
    </location>
</feature>
<feature type="region of interest" description="Disordered" evidence="1">
    <location>
        <begin position="93"/>
        <end position="143"/>
    </location>
</feature>
<feature type="compositionally biased region" description="Basic and acidic residues" evidence="1">
    <location>
        <begin position="439"/>
        <end position="457"/>
    </location>
</feature>
<feature type="compositionally biased region" description="Basic and acidic residues" evidence="1">
    <location>
        <begin position="1367"/>
        <end position="1392"/>
    </location>
</feature>
<dbReference type="Pfam" id="PF12510">
    <property type="entry name" value="Smoothelin"/>
    <property type="match status" value="2"/>
</dbReference>
<feature type="compositionally biased region" description="Basic and acidic residues" evidence="1">
    <location>
        <begin position="719"/>
        <end position="729"/>
    </location>
</feature>
<feature type="compositionally biased region" description="Basic and acidic residues" evidence="1">
    <location>
        <begin position="1449"/>
        <end position="1471"/>
    </location>
</feature>
<feature type="region of interest" description="Disordered" evidence="1">
    <location>
        <begin position="539"/>
        <end position="688"/>
    </location>
</feature>
<evidence type="ECO:0000259" key="2">
    <source>
        <dbReference type="Pfam" id="PF12510"/>
    </source>
</evidence>